<reference evidence="1" key="1">
    <citation type="journal article" date="2020" name="Stud. Mycol.">
        <title>101 Dothideomycetes genomes: a test case for predicting lifestyles and emergence of pathogens.</title>
        <authorList>
            <person name="Haridas S."/>
            <person name="Albert R."/>
            <person name="Binder M."/>
            <person name="Bloem J."/>
            <person name="Labutti K."/>
            <person name="Salamov A."/>
            <person name="Andreopoulos B."/>
            <person name="Baker S."/>
            <person name="Barry K."/>
            <person name="Bills G."/>
            <person name="Bluhm B."/>
            <person name="Cannon C."/>
            <person name="Castanera R."/>
            <person name="Culley D."/>
            <person name="Daum C."/>
            <person name="Ezra D."/>
            <person name="Gonzalez J."/>
            <person name="Henrissat B."/>
            <person name="Kuo A."/>
            <person name="Liang C."/>
            <person name="Lipzen A."/>
            <person name="Lutzoni F."/>
            <person name="Magnuson J."/>
            <person name="Mondo S."/>
            <person name="Nolan M."/>
            <person name="Ohm R."/>
            <person name="Pangilinan J."/>
            <person name="Park H.-J."/>
            <person name="Ramirez L."/>
            <person name="Alfaro M."/>
            <person name="Sun H."/>
            <person name="Tritt A."/>
            <person name="Yoshinaga Y."/>
            <person name="Zwiers L.-H."/>
            <person name="Turgeon B."/>
            <person name="Goodwin S."/>
            <person name="Spatafora J."/>
            <person name="Crous P."/>
            <person name="Grigoriev I."/>
        </authorList>
    </citation>
    <scope>NUCLEOTIDE SEQUENCE</scope>
    <source>
        <strain evidence="1">ATCC 200398</strain>
    </source>
</reference>
<evidence type="ECO:0000313" key="2">
    <source>
        <dbReference type="Proteomes" id="UP000799755"/>
    </source>
</evidence>
<protein>
    <submittedName>
        <fullName evidence="1">Uncharacterized protein</fullName>
    </submittedName>
</protein>
<sequence>MVLSFLLKRILPHDKFHTLSGSLISCIMGDMGDPQHGRSQPREHLKSEGVALEESLGQSYEHRATWLELKLTRDASFIFLPRGSVAEDGDIIVAAEFTCVSSVLNRNRVGLGSSNSGFQRTARFNLTRFKEYSRKVESTLEVSTEPHGPLEALGLKMFKWESKPDLKTSHSSSDIGELDWLAPRCWGHFVVVRFLMRVKGGSGVAQGWQVAAETICHEDTSVGVSAWEMARHHFYQDRFNCTSAISFADPFAYKPLRSITSGNFLATNDEAPERYP</sequence>
<organism evidence="1 2">
    <name type="scientific">Lindgomyces ingoldianus</name>
    <dbReference type="NCBI Taxonomy" id="673940"/>
    <lineage>
        <taxon>Eukaryota</taxon>
        <taxon>Fungi</taxon>
        <taxon>Dikarya</taxon>
        <taxon>Ascomycota</taxon>
        <taxon>Pezizomycotina</taxon>
        <taxon>Dothideomycetes</taxon>
        <taxon>Pleosporomycetidae</taxon>
        <taxon>Pleosporales</taxon>
        <taxon>Lindgomycetaceae</taxon>
        <taxon>Lindgomyces</taxon>
    </lineage>
</organism>
<gene>
    <name evidence="1" type="ORF">BDR25DRAFT_356971</name>
</gene>
<proteinExistence type="predicted"/>
<name>A0ACB6QQK1_9PLEO</name>
<accession>A0ACB6QQK1</accession>
<comment type="caution">
    <text evidence="1">The sequence shown here is derived from an EMBL/GenBank/DDBJ whole genome shotgun (WGS) entry which is preliminary data.</text>
</comment>
<dbReference type="EMBL" id="MU003513">
    <property type="protein sequence ID" value="KAF2469201.1"/>
    <property type="molecule type" value="Genomic_DNA"/>
</dbReference>
<dbReference type="Proteomes" id="UP000799755">
    <property type="component" value="Unassembled WGS sequence"/>
</dbReference>
<keyword evidence="2" id="KW-1185">Reference proteome</keyword>
<evidence type="ECO:0000313" key="1">
    <source>
        <dbReference type="EMBL" id="KAF2469201.1"/>
    </source>
</evidence>